<protein>
    <submittedName>
        <fullName evidence="2">Uncharacterized protein</fullName>
    </submittedName>
</protein>
<feature type="region of interest" description="Disordered" evidence="1">
    <location>
        <begin position="44"/>
        <end position="65"/>
    </location>
</feature>
<evidence type="ECO:0000313" key="3">
    <source>
        <dbReference type="Proteomes" id="UP001193501"/>
    </source>
</evidence>
<evidence type="ECO:0000313" key="2">
    <source>
        <dbReference type="EMBL" id="NBZ86149.1"/>
    </source>
</evidence>
<dbReference type="AlphaFoldDB" id="A0AAE5BTW5"/>
<dbReference type="RefSeq" id="WP_168772949.1">
    <property type="nucleotide sequence ID" value="NZ_JAABNR010000001.1"/>
</dbReference>
<reference evidence="2" key="1">
    <citation type="submission" date="2020-01" db="EMBL/GenBank/DDBJ databases">
        <authorList>
            <person name="Chen W.-M."/>
        </authorList>
    </citation>
    <scope>NUCLEOTIDE SEQUENCE</scope>
    <source>
        <strain evidence="2">CYK-10</strain>
    </source>
</reference>
<evidence type="ECO:0000256" key="1">
    <source>
        <dbReference type="SAM" id="MobiDB-lite"/>
    </source>
</evidence>
<keyword evidence="3" id="KW-1185">Reference proteome</keyword>
<organism evidence="2 3">
    <name type="scientific">Stagnihabitans tardus</name>
    <dbReference type="NCBI Taxonomy" id="2699202"/>
    <lineage>
        <taxon>Bacteria</taxon>
        <taxon>Pseudomonadati</taxon>
        <taxon>Pseudomonadota</taxon>
        <taxon>Alphaproteobacteria</taxon>
        <taxon>Rhodobacterales</taxon>
        <taxon>Paracoccaceae</taxon>
        <taxon>Stagnihabitans</taxon>
    </lineage>
</organism>
<proteinExistence type="predicted"/>
<dbReference type="Proteomes" id="UP001193501">
    <property type="component" value="Unassembled WGS sequence"/>
</dbReference>
<comment type="caution">
    <text evidence="2">The sequence shown here is derived from an EMBL/GenBank/DDBJ whole genome shotgun (WGS) entry which is preliminary data.</text>
</comment>
<accession>A0AAE5BTW5</accession>
<sequence>MTQVHDSLARAWGEVTRDIVLTGLRAELDGLTAMFSALYAPGPLPPQAASGAEEDEDLVLDNLPV</sequence>
<dbReference type="EMBL" id="JAABNR010000001">
    <property type="protein sequence ID" value="NBZ86149.1"/>
    <property type="molecule type" value="Genomic_DNA"/>
</dbReference>
<gene>
    <name evidence="2" type="ORF">GV832_01025</name>
</gene>
<name>A0AAE5BTW5_9RHOB</name>